<organism evidence="1 2">
    <name type="scientific">Bambusicola thoracicus</name>
    <name type="common">Chinese bamboo-partridge</name>
    <name type="synonym">Perdix thoracica</name>
    <dbReference type="NCBI Taxonomy" id="9083"/>
    <lineage>
        <taxon>Eukaryota</taxon>
        <taxon>Metazoa</taxon>
        <taxon>Chordata</taxon>
        <taxon>Craniata</taxon>
        <taxon>Vertebrata</taxon>
        <taxon>Euteleostomi</taxon>
        <taxon>Archelosauria</taxon>
        <taxon>Archosauria</taxon>
        <taxon>Dinosauria</taxon>
        <taxon>Saurischia</taxon>
        <taxon>Theropoda</taxon>
        <taxon>Coelurosauria</taxon>
        <taxon>Aves</taxon>
        <taxon>Neognathae</taxon>
        <taxon>Galloanserae</taxon>
        <taxon>Galliformes</taxon>
        <taxon>Phasianidae</taxon>
        <taxon>Perdicinae</taxon>
        <taxon>Bambusicola</taxon>
    </lineage>
</organism>
<evidence type="ECO:0000313" key="1">
    <source>
        <dbReference type="EMBL" id="POI29000.1"/>
    </source>
</evidence>
<proteinExistence type="predicted"/>
<gene>
    <name evidence="1" type="ORF">CIB84_007249</name>
</gene>
<dbReference type="EMBL" id="PPHD01017064">
    <property type="protein sequence ID" value="POI29000.1"/>
    <property type="molecule type" value="Genomic_DNA"/>
</dbReference>
<name>A0A2P4SY03_BAMTH</name>
<comment type="caution">
    <text evidence="1">The sequence shown here is derived from an EMBL/GenBank/DDBJ whole genome shotgun (WGS) entry which is preliminary data.</text>
</comment>
<sequence length="52" mass="5867">MIWSDGESCGERSQFGMHLSCAMDAHYNFPGNPQVTANLESWHRPKKGPVFN</sequence>
<accession>A0A2P4SY03</accession>
<reference evidence="1 2" key="1">
    <citation type="submission" date="2018-01" db="EMBL/GenBank/DDBJ databases">
        <title>Comparison of the Chinese Bamboo Partridge and Red Junglefowl genome sequences highlights the importance of demography in genome evolution.</title>
        <authorList>
            <person name="Tiley G.P."/>
            <person name="Kimball R.T."/>
            <person name="Braun E.L."/>
            <person name="Burleigh J.G."/>
        </authorList>
    </citation>
    <scope>NUCLEOTIDE SEQUENCE [LARGE SCALE GENOMIC DNA]</scope>
    <source>
        <strain evidence="1">RTK389</strain>
        <tissue evidence="1">Blood</tissue>
    </source>
</reference>
<evidence type="ECO:0000313" key="2">
    <source>
        <dbReference type="Proteomes" id="UP000237246"/>
    </source>
</evidence>
<dbReference type="AlphaFoldDB" id="A0A2P4SY03"/>
<dbReference type="Proteomes" id="UP000237246">
    <property type="component" value="Unassembled WGS sequence"/>
</dbReference>
<protein>
    <submittedName>
        <fullName evidence="1">Uncharacterized protein</fullName>
    </submittedName>
</protein>
<keyword evidence="2" id="KW-1185">Reference proteome</keyword>